<evidence type="ECO:0000256" key="2">
    <source>
        <dbReference type="ARBA" id="ARBA00022448"/>
    </source>
</evidence>
<dbReference type="Gene3D" id="1.20.5.110">
    <property type="match status" value="1"/>
</dbReference>
<evidence type="ECO:0000256" key="11">
    <source>
        <dbReference type="SAM" id="Phobius"/>
    </source>
</evidence>
<evidence type="ECO:0000313" key="15">
    <source>
        <dbReference type="Proteomes" id="UP000601435"/>
    </source>
</evidence>
<dbReference type="InterPro" id="IPR036612">
    <property type="entry name" value="KH_dom_type_1_sf"/>
</dbReference>
<feature type="domain" description="Longin" evidence="12">
    <location>
        <begin position="507"/>
        <end position="616"/>
    </location>
</feature>
<keyword evidence="9" id="KW-0175">Coiled coil</keyword>
<dbReference type="Gene3D" id="3.30.450.50">
    <property type="entry name" value="Longin domain"/>
    <property type="match status" value="1"/>
</dbReference>
<evidence type="ECO:0000259" key="12">
    <source>
        <dbReference type="PROSITE" id="PS50859"/>
    </source>
</evidence>
<evidence type="ECO:0000256" key="8">
    <source>
        <dbReference type="PROSITE-ProRule" id="PRU00117"/>
    </source>
</evidence>
<protein>
    <submittedName>
        <fullName evidence="14">Vamp7B protein</fullName>
    </submittedName>
</protein>
<dbReference type="PROSITE" id="PS50859">
    <property type="entry name" value="LONGIN"/>
    <property type="match status" value="1"/>
</dbReference>
<feature type="domain" description="V-SNARE coiled-coil homology" evidence="13">
    <location>
        <begin position="630"/>
        <end position="690"/>
    </location>
</feature>
<dbReference type="CDD" id="cd14824">
    <property type="entry name" value="Longin"/>
    <property type="match status" value="1"/>
</dbReference>
<comment type="caution">
    <text evidence="14">The sequence shown here is derived from an EMBL/GenBank/DDBJ whole genome shotgun (WGS) entry which is preliminary data.</text>
</comment>
<keyword evidence="3 11" id="KW-0812">Transmembrane</keyword>
<dbReference type="AlphaFoldDB" id="A0A813CAU3"/>
<evidence type="ECO:0000259" key="13">
    <source>
        <dbReference type="PROSITE" id="PS50892"/>
    </source>
</evidence>
<organism evidence="14 15">
    <name type="scientific">Symbiodinium necroappetens</name>
    <dbReference type="NCBI Taxonomy" id="1628268"/>
    <lineage>
        <taxon>Eukaryota</taxon>
        <taxon>Sar</taxon>
        <taxon>Alveolata</taxon>
        <taxon>Dinophyceae</taxon>
        <taxon>Suessiales</taxon>
        <taxon>Symbiodiniaceae</taxon>
        <taxon>Symbiodinium</taxon>
    </lineage>
</organism>
<comment type="subcellular location">
    <subcellularLocation>
        <location evidence="7">Endomembrane system</location>
        <topology evidence="7">Single-pass type IV membrane protein</topology>
    </subcellularLocation>
</comment>
<reference evidence="14" key="1">
    <citation type="submission" date="2021-02" db="EMBL/GenBank/DDBJ databases">
        <authorList>
            <person name="Dougan E. K."/>
            <person name="Rhodes N."/>
            <person name="Thang M."/>
            <person name="Chan C."/>
        </authorList>
    </citation>
    <scope>NUCLEOTIDE SEQUENCE</scope>
</reference>
<dbReference type="Pfam" id="PF00013">
    <property type="entry name" value="KH_1"/>
    <property type="match status" value="3"/>
</dbReference>
<dbReference type="InterPro" id="IPR042855">
    <property type="entry name" value="V_SNARE_CC"/>
</dbReference>
<dbReference type="SMART" id="SM01270">
    <property type="entry name" value="Longin"/>
    <property type="match status" value="1"/>
</dbReference>
<dbReference type="InterPro" id="IPR051097">
    <property type="entry name" value="Synaptobrevin-like_transport"/>
</dbReference>
<dbReference type="SUPFAM" id="SSF64356">
    <property type="entry name" value="SNARE-like"/>
    <property type="match status" value="1"/>
</dbReference>
<dbReference type="EMBL" id="CAJNJA010089297">
    <property type="protein sequence ID" value="CAE7939657.1"/>
    <property type="molecule type" value="Genomic_DNA"/>
</dbReference>
<dbReference type="SUPFAM" id="SSF54791">
    <property type="entry name" value="Eukaryotic type KH-domain (KH-domain type I)"/>
    <property type="match status" value="3"/>
</dbReference>
<evidence type="ECO:0000256" key="6">
    <source>
        <dbReference type="ARBA" id="ARBA00023136"/>
    </source>
</evidence>
<keyword evidence="4" id="KW-0653">Protein transport</keyword>
<keyword evidence="8" id="KW-0694">RNA-binding</keyword>
<dbReference type="GO" id="GO:0012505">
    <property type="term" value="C:endomembrane system"/>
    <property type="evidence" value="ECO:0007669"/>
    <property type="project" value="UniProtKB-SubCell"/>
</dbReference>
<dbReference type="Pfam" id="PF13774">
    <property type="entry name" value="Longin"/>
    <property type="match status" value="1"/>
</dbReference>
<dbReference type="InterPro" id="IPR010908">
    <property type="entry name" value="Longin_dom"/>
</dbReference>
<comment type="similarity">
    <text evidence="1">Belongs to the synaptobrevin family.</text>
</comment>
<keyword evidence="15" id="KW-1185">Reference proteome</keyword>
<evidence type="ECO:0000256" key="7">
    <source>
        <dbReference type="ARBA" id="ARBA00046280"/>
    </source>
</evidence>
<evidence type="ECO:0000256" key="5">
    <source>
        <dbReference type="ARBA" id="ARBA00022989"/>
    </source>
</evidence>
<dbReference type="GO" id="GO:0016192">
    <property type="term" value="P:vesicle-mediated transport"/>
    <property type="evidence" value="ECO:0007669"/>
    <property type="project" value="InterPro"/>
</dbReference>
<dbReference type="SUPFAM" id="SSF58038">
    <property type="entry name" value="SNARE fusion complex"/>
    <property type="match status" value="1"/>
</dbReference>
<gene>
    <name evidence="14" type="primary">vamp7B</name>
    <name evidence="14" type="ORF">SNEC2469_LOCUS33593</name>
</gene>
<dbReference type="GO" id="GO:0016020">
    <property type="term" value="C:membrane"/>
    <property type="evidence" value="ECO:0007669"/>
    <property type="project" value="InterPro"/>
</dbReference>
<keyword evidence="6 11" id="KW-0472">Membrane</keyword>
<accession>A0A813CAU3</accession>
<evidence type="ECO:0000313" key="14">
    <source>
        <dbReference type="EMBL" id="CAE7939657.1"/>
    </source>
</evidence>
<evidence type="ECO:0000256" key="9">
    <source>
        <dbReference type="PROSITE-ProRule" id="PRU00290"/>
    </source>
</evidence>
<keyword evidence="5 11" id="KW-1133">Transmembrane helix</keyword>
<evidence type="ECO:0000256" key="10">
    <source>
        <dbReference type="SAM" id="MobiDB-lite"/>
    </source>
</evidence>
<dbReference type="Gene3D" id="3.30.1370.10">
    <property type="entry name" value="K Homology domain, type 1"/>
    <property type="match status" value="3"/>
</dbReference>
<proteinExistence type="inferred from homology"/>
<dbReference type="PANTHER" id="PTHR21136">
    <property type="entry name" value="SNARE PROTEINS"/>
    <property type="match status" value="1"/>
</dbReference>
<dbReference type="PROSITE" id="PS50892">
    <property type="entry name" value="V_SNARE"/>
    <property type="match status" value="1"/>
</dbReference>
<dbReference type="SMART" id="SM00322">
    <property type="entry name" value="KH"/>
    <property type="match status" value="3"/>
</dbReference>
<dbReference type="GO" id="GO:0005737">
    <property type="term" value="C:cytoplasm"/>
    <property type="evidence" value="ECO:0007669"/>
    <property type="project" value="UniProtKB-ARBA"/>
</dbReference>
<dbReference type="PRINTS" id="PR00219">
    <property type="entry name" value="SYNAPTOBREVN"/>
</dbReference>
<evidence type="ECO:0000256" key="3">
    <source>
        <dbReference type="ARBA" id="ARBA00022692"/>
    </source>
</evidence>
<evidence type="ECO:0000256" key="1">
    <source>
        <dbReference type="ARBA" id="ARBA00008025"/>
    </source>
</evidence>
<dbReference type="InterPro" id="IPR004088">
    <property type="entry name" value="KH_dom_type_1"/>
</dbReference>
<dbReference type="InterPro" id="IPR004087">
    <property type="entry name" value="KH_dom"/>
</dbReference>
<name>A0A813CAU3_9DINO</name>
<dbReference type="PROSITE" id="PS50084">
    <property type="entry name" value="KH_TYPE_1"/>
    <property type="match status" value="3"/>
</dbReference>
<dbReference type="Proteomes" id="UP000601435">
    <property type="component" value="Unassembled WGS sequence"/>
</dbReference>
<evidence type="ECO:0000256" key="4">
    <source>
        <dbReference type="ARBA" id="ARBA00022927"/>
    </source>
</evidence>
<keyword evidence="2" id="KW-0813">Transport</keyword>
<dbReference type="InterPro" id="IPR011012">
    <property type="entry name" value="Longin-like_dom_sf"/>
</dbReference>
<dbReference type="Pfam" id="PF00957">
    <property type="entry name" value="Synaptobrevin"/>
    <property type="match status" value="1"/>
</dbReference>
<dbReference type="CDD" id="cd00105">
    <property type="entry name" value="KH-I"/>
    <property type="match status" value="3"/>
</dbReference>
<dbReference type="OrthoDB" id="248747at2759"/>
<sequence length="721" mass="78121">MSVPPGAAVVEFKVDQGVVGFLIGKGGETLRSMEVSSTATIKIDQTSKEMGYSMVRITGSEQAVAVAKALLDGRISEKRQNASGMHRNRTEVQGQEGGGSGAVGWETQIEQSAVGFFIGKQGEYIKRIQAQTGATVVIDQETKDYGYSMIRIMDGPGLREASEMVKYRLDQVKEAAVQRAPAGEYEELSVPQGACLALLRVAPGPLFLAFRTGQVGAIIGRGGDTLRQIKAESGAIIVLSQETKGQGFSTVRFAGSEEAVLKAKDLVQQRLAEREWAAQGAWSGGGGGGNYGSWQYGKGDFGGGINPPPPPHGKGKDWGGGGLGLSDDWGPSFGDGLGHGNDLGQGCQGLDAPPIGGPIGGPPLGAQGLSPGQASHEASAAEPWGRLSRNDTCETSSRKVQDCSAAARGSHSVFLFPLPQLQFPPSLLVLAPDWVASEGSRWCKKLPSESELSFQGSDAVWFRSRTVTGRSRAGVEIASNNEISRNRHLTGHHEQWYEKVENEVNVSIFAIGSQRVVLAEYTALAGNFQQATIQILQKLESTSEWKSYIYGEYAFHYIVDQTLNLWFVCMAERLLGRRIPFGFLQAVQDGFCGSYGREQVESAIAYGMQGEFREQLKTLMEKYNSPEVDRVASMMAKVQHINDHLMDSIDKILERQEKIDLLVHRSEVLSASASSFRRDAEHLRRRVWWQNARTMAVIACVLVLVILVVVLSSCGFSLSHC</sequence>
<feature type="region of interest" description="Disordered" evidence="10">
    <location>
        <begin position="80"/>
        <end position="100"/>
    </location>
</feature>
<dbReference type="PANTHER" id="PTHR21136:SF168">
    <property type="entry name" value="VESICLE-ASSOCIATED MEMBRANE PROTEIN 9"/>
    <property type="match status" value="1"/>
</dbReference>
<dbReference type="InterPro" id="IPR001388">
    <property type="entry name" value="Synaptobrevin-like"/>
</dbReference>
<feature type="transmembrane region" description="Helical" evidence="11">
    <location>
        <begin position="695"/>
        <end position="718"/>
    </location>
</feature>
<feature type="compositionally biased region" description="Gly residues" evidence="10">
    <location>
        <begin position="333"/>
        <end position="347"/>
    </location>
</feature>
<dbReference type="GO" id="GO:0015031">
    <property type="term" value="P:protein transport"/>
    <property type="evidence" value="ECO:0007669"/>
    <property type="project" value="UniProtKB-KW"/>
</dbReference>
<dbReference type="CDD" id="cd15843">
    <property type="entry name" value="R-SNARE"/>
    <property type="match status" value="1"/>
</dbReference>
<feature type="region of interest" description="Disordered" evidence="10">
    <location>
        <begin position="300"/>
        <end position="388"/>
    </location>
</feature>
<dbReference type="GO" id="GO:0003723">
    <property type="term" value="F:RNA binding"/>
    <property type="evidence" value="ECO:0007669"/>
    <property type="project" value="UniProtKB-UniRule"/>
</dbReference>